<keyword evidence="3" id="KW-1185">Reference proteome</keyword>
<dbReference type="Gene3D" id="3.40.630.30">
    <property type="match status" value="1"/>
</dbReference>
<feature type="domain" description="N-acetyltransferase" evidence="1">
    <location>
        <begin position="4"/>
        <end position="178"/>
    </location>
</feature>
<name>A0A3M8DVX5_9BACL</name>
<evidence type="ECO:0000259" key="1">
    <source>
        <dbReference type="PROSITE" id="PS51186"/>
    </source>
</evidence>
<dbReference type="PROSITE" id="PS51186">
    <property type="entry name" value="GNAT"/>
    <property type="match status" value="1"/>
</dbReference>
<reference evidence="2 3" key="1">
    <citation type="submission" date="2018-10" db="EMBL/GenBank/DDBJ databases">
        <title>Phylogenomics of Brevibacillus.</title>
        <authorList>
            <person name="Dunlap C."/>
        </authorList>
    </citation>
    <scope>NUCLEOTIDE SEQUENCE [LARGE SCALE GENOMIC DNA]</scope>
    <source>
        <strain evidence="2 3">JCM 15716</strain>
    </source>
</reference>
<gene>
    <name evidence="2" type="ORF">EDM56_01130</name>
</gene>
<dbReference type="CDD" id="cd04301">
    <property type="entry name" value="NAT_SF"/>
    <property type="match status" value="1"/>
</dbReference>
<proteinExistence type="predicted"/>
<dbReference type="GO" id="GO:0016747">
    <property type="term" value="F:acyltransferase activity, transferring groups other than amino-acyl groups"/>
    <property type="evidence" value="ECO:0007669"/>
    <property type="project" value="InterPro"/>
</dbReference>
<sequence length="178" mass="20291">METIHYRIMEQKELERIGEIDRKEEWTFKYVYKDGELQKEPVHYQITRWDEQQVAEHSDMLLPLLQEGGSMVGAFAGEMLVGVAVLGNRLLGEKQDLLQMAFLYVSHAYRRQGIAQRLMDNMCELAVARGAAGLYISATESGSAVGFYLDYGCELAERVDPELFAKEPADIHLILRFA</sequence>
<comment type="caution">
    <text evidence="2">The sequence shown here is derived from an EMBL/GenBank/DDBJ whole genome shotgun (WGS) entry which is preliminary data.</text>
</comment>
<organism evidence="2 3">
    <name type="scientific">Brevibacillus fluminis</name>
    <dbReference type="NCBI Taxonomy" id="511487"/>
    <lineage>
        <taxon>Bacteria</taxon>
        <taxon>Bacillati</taxon>
        <taxon>Bacillota</taxon>
        <taxon>Bacilli</taxon>
        <taxon>Bacillales</taxon>
        <taxon>Paenibacillaceae</taxon>
        <taxon>Brevibacillus</taxon>
    </lineage>
</organism>
<evidence type="ECO:0000313" key="2">
    <source>
        <dbReference type="EMBL" id="RNB92333.1"/>
    </source>
</evidence>
<dbReference type="InterPro" id="IPR000182">
    <property type="entry name" value="GNAT_dom"/>
</dbReference>
<dbReference type="Pfam" id="PF13673">
    <property type="entry name" value="Acetyltransf_10"/>
    <property type="match status" value="1"/>
</dbReference>
<dbReference type="OrthoDB" id="8116556at2"/>
<dbReference type="EMBL" id="RHHQ01000003">
    <property type="protein sequence ID" value="RNB92333.1"/>
    <property type="molecule type" value="Genomic_DNA"/>
</dbReference>
<evidence type="ECO:0000313" key="3">
    <source>
        <dbReference type="Proteomes" id="UP000271031"/>
    </source>
</evidence>
<keyword evidence="2" id="KW-0808">Transferase</keyword>
<dbReference type="InterPro" id="IPR016181">
    <property type="entry name" value="Acyl_CoA_acyltransferase"/>
</dbReference>
<dbReference type="RefSeq" id="WP_122916039.1">
    <property type="nucleotide sequence ID" value="NZ_RHHQ01000003.1"/>
</dbReference>
<protein>
    <submittedName>
        <fullName evidence="2">GNAT family N-acetyltransferase</fullName>
    </submittedName>
</protein>
<dbReference type="SUPFAM" id="SSF55729">
    <property type="entry name" value="Acyl-CoA N-acyltransferases (Nat)"/>
    <property type="match status" value="1"/>
</dbReference>
<dbReference type="AlphaFoldDB" id="A0A3M8DVX5"/>
<accession>A0A3M8DVX5</accession>
<dbReference type="Proteomes" id="UP000271031">
    <property type="component" value="Unassembled WGS sequence"/>
</dbReference>